<evidence type="ECO:0000259" key="12">
    <source>
        <dbReference type="PROSITE" id="PS50146"/>
    </source>
</evidence>
<name>A0A7V5RQH3_CALAY</name>
<evidence type="ECO:0000256" key="10">
    <source>
        <dbReference type="ARBA" id="ARBA00023209"/>
    </source>
</evidence>
<feature type="domain" description="DAGKc" evidence="12">
    <location>
        <begin position="1"/>
        <end position="74"/>
    </location>
</feature>
<evidence type="ECO:0000313" key="13">
    <source>
        <dbReference type="EMBL" id="HHM02597.1"/>
    </source>
</evidence>
<dbReference type="GO" id="GO:0005524">
    <property type="term" value="F:ATP binding"/>
    <property type="evidence" value="ECO:0007669"/>
    <property type="project" value="UniProtKB-KW"/>
</dbReference>
<proteinExistence type="predicted"/>
<dbReference type="PANTHER" id="PTHR12358">
    <property type="entry name" value="SPHINGOSINE KINASE"/>
    <property type="match status" value="1"/>
</dbReference>
<evidence type="ECO:0000256" key="11">
    <source>
        <dbReference type="ARBA" id="ARBA00023264"/>
    </source>
</evidence>
<dbReference type="GO" id="GO:0016301">
    <property type="term" value="F:kinase activity"/>
    <property type="evidence" value="ECO:0007669"/>
    <property type="project" value="UniProtKB-KW"/>
</dbReference>
<keyword evidence="2" id="KW-0444">Lipid biosynthesis</keyword>
<evidence type="ECO:0000256" key="3">
    <source>
        <dbReference type="ARBA" id="ARBA00022679"/>
    </source>
</evidence>
<dbReference type="Proteomes" id="UP000885771">
    <property type="component" value="Unassembled WGS sequence"/>
</dbReference>
<dbReference type="InterPro" id="IPR017438">
    <property type="entry name" value="ATP-NAD_kinase_N"/>
</dbReference>
<dbReference type="SUPFAM" id="SSF111331">
    <property type="entry name" value="NAD kinase/diacylglycerol kinase-like"/>
    <property type="match status" value="1"/>
</dbReference>
<organism evidence="13">
    <name type="scientific">Caldithrix abyssi</name>
    <dbReference type="NCBI Taxonomy" id="187145"/>
    <lineage>
        <taxon>Bacteria</taxon>
        <taxon>Pseudomonadati</taxon>
        <taxon>Calditrichota</taxon>
        <taxon>Calditrichia</taxon>
        <taxon>Calditrichales</taxon>
        <taxon>Calditrichaceae</taxon>
        <taxon>Caldithrix</taxon>
    </lineage>
</organism>
<dbReference type="InterPro" id="IPR005218">
    <property type="entry name" value="Diacylglycerol/lipid_kinase"/>
</dbReference>
<keyword evidence="5" id="KW-0547">Nucleotide-binding</keyword>
<keyword evidence="3" id="KW-0808">Transferase</keyword>
<keyword evidence="6 13" id="KW-0418">Kinase</keyword>
<sequence length="236" mass="25818">EKGYERVIAIGGDGTVNEIASGLVNRGAALGIVPAGSGNGLARSLNIPLAIDRAFETALNGNIRAIDTGKAGEHYFFAVCGVGLDARIGQKFQRLKRRGIVPYFYFGLQTFLAYEYPRFEVHSDKHRFTVAPLTLVVSNGTEFGNGARIAPKAVMDDGLFDVCLLERMSLLEAALSLPGLFNGKIVNLKKYNSFRCRRLKISRGSEKILYHVDGEPHYTQGPLEITMNPNSLKVIV</sequence>
<dbReference type="EMBL" id="DRLI01000240">
    <property type="protein sequence ID" value="HHM02597.1"/>
    <property type="molecule type" value="Genomic_DNA"/>
</dbReference>
<dbReference type="GO" id="GO:0005886">
    <property type="term" value="C:plasma membrane"/>
    <property type="evidence" value="ECO:0007669"/>
    <property type="project" value="TreeGrafter"/>
</dbReference>
<evidence type="ECO:0000256" key="6">
    <source>
        <dbReference type="ARBA" id="ARBA00022777"/>
    </source>
</evidence>
<gene>
    <name evidence="13" type="ORF">ENJ15_06250</name>
</gene>
<dbReference type="GO" id="GO:0046872">
    <property type="term" value="F:metal ion binding"/>
    <property type="evidence" value="ECO:0007669"/>
    <property type="project" value="UniProtKB-KW"/>
</dbReference>
<protein>
    <submittedName>
        <fullName evidence="13">Diacylglycerol kinase family lipid kinase</fullName>
    </submittedName>
</protein>
<evidence type="ECO:0000256" key="8">
    <source>
        <dbReference type="ARBA" id="ARBA00022842"/>
    </source>
</evidence>
<dbReference type="Pfam" id="PF19279">
    <property type="entry name" value="YegS_C"/>
    <property type="match status" value="1"/>
</dbReference>
<dbReference type="InterPro" id="IPR045540">
    <property type="entry name" value="YegS/DAGK_C"/>
</dbReference>
<keyword evidence="9" id="KW-0443">Lipid metabolism</keyword>
<evidence type="ECO:0000256" key="7">
    <source>
        <dbReference type="ARBA" id="ARBA00022840"/>
    </source>
</evidence>
<dbReference type="PROSITE" id="PS50146">
    <property type="entry name" value="DAGK"/>
    <property type="match status" value="1"/>
</dbReference>
<evidence type="ECO:0000256" key="9">
    <source>
        <dbReference type="ARBA" id="ARBA00023098"/>
    </source>
</evidence>
<reference evidence="13" key="1">
    <citation type="journal article" date="2020" name="mSystems">
        <title>Genome- and Community-Level Interaction Insights into Carbon Utilization and Element Cycling Functions of Hydrothermarchaeota in Hydrothermal Sediment.</title>
        <authorList>
            <person name="Zhou Z."/>
            <person name="Liu Y."/>
            <person name="Xu W."/>
            <person name="Pan J."/>
            <person name="Luo Z.H."/>
            <person name="Li M."/>
        </authorList>
    </citation>
    <scope>NUCLEOTIDE SEQUENCE [LARGE SCALE GENOMIC DNA]</scope>
    <source>
        <strain evidence="13">HyVt-460</strain>
    </source>
</reference>
<keyword evidence="7" id="KW-0067">ATP-binding</keyword>
<keyword evidence="4" id="KW-0479">Metal-binding</keyword>
<evidence type="ECO:0000256" key="2">
    <source>
        <dbReference type="ARBA" id="ARBA00022516"/>
    </source>
</evidence>
<evidence type="ECO:0000256" key="5">
    <source>
        <dbReference type="ARBA" id="ARBA00022741"/>
    </source>
</evidence>
<dbReference type="InterPro" id="IPR050187">
    <property type="entry name" value="Lipid_Phosphate_FormReg"/>
</dbReference>
<accession>A0A7V5RQH3</accession>
<dbReference type="NCBIfam" id="TIGR00147">
    <property type="entry name" value="YegS/Rv2252/BmrU family lipid kinase"/>
    <property type="match status" value="1"/>
</dbReference>
<dbReference type="AlphaFoldDB" id="A0A7V5RQH3"/>
<dbReference type="Pfam" id="PF00781">
    <property type="entry name" value="DAGK_cat"/>
    <property type="match status" value="1"/>
</dbReference>
<comment type="cofactor">
    <cofactor evidence="1">
        <name>Mg(2+)</name>
        <dbReference type="ChEBI" id="CHEBI:18420"/>
    </cofactor>
</comment>
<evidence type="ECO:0000256" key="1">
    <source>
        <dbReference type="ARBA" id="ARBA00001946"/>
    </source>
</evidence>
<dbReference type="Gene3D" id="3.40.50.10330">
    <property type="entry name" value="Probable inorganic polyphosphate/atp-NAD kinase, domain 1"/>
    <property type="match status" value="1"/>
</dbReference>
<keyword evidence="10" id="KW-0594">Phospholipid biosynthesis</keyword>
<comment type="caution">
    <text evidence="13">The sequence shown here is derived from an EMBL/GenBank/DDBJ whole genome shotgun (WGS) entry which is preliminary data.</text>
</comment>
<dbReference type="InterPro" id="IPR016064">
    <property type="entry name" value="NAD/diacylglycerol_kinase_sf"/>
</dbReference>
<dbReference type="InterPro" id="IPR001206">
    <property type="entry name" value="Diacylglycerol_kinase_cat_dom"/>
</dbReference>
<feature type="non-terminal residue" evidence="13">
    <location>
        <position position="1"/>
    </location>
</feature>
<dbReference type="Gene3D" id="2.60.200.40">
    <property type="match status" value="1"/>
</dbReference>
<keyword evidence="8" id="KW-0460">Magnesium</keyword>
<dbReference type="PANTHER" id="PTHR12358:SF106">
    <property type="entry name" value="LIPID KINASE YEGS"/>
    <property type="match status" value="1"/>
</dbReference>
<evidence type="ECO:0000256" key="4">
    <source>
        <dbReference type="ARBA" id="ARBA00022723"/>
    </source>
</evidence>
<keyword evidence="11" id="KW-1208">Phospholipid metabolism</keyword>
<dbReference type="GO" id="GO:0008654">
    <property type="term" value="P:phospholipid biosynthetic process"/>
    <property type="evidence" value="ECO:0007669"/>
    <property type="project" value="UniProtKB-KW"/>
</dbReference>